<organism evidence="11">
    <name type="scientific">Picocystis salinarum</name>
    <dbReference type="NCBI Taxonomy" id="88271"/>
    <lineage>
        <taxon>Eukaryota</taxon>
        <taxon>Viridiplantae</taxon>
        <taxon>Chlorophyta</taxon>
        <taxon>Picocystophyceae</taxon>
        <taxon>Picocystales</taxon>
        <taxon>Picocystaceae</taxon>
        <taxon>Picocystis</taxon>
    </lineage>
</organism>
<feature type="transmembrane region" description="Helical" evidence="10">
    <location>
        <begin position="421"/>
        <end position="438"/>
    </location>
</feature>
<evidence type="ECO:0000313" key="11">
    <source>
        <dbReference type="EMBL" id="CAE0608623.1"/>
    </source>
</evidence>
<keyword evidence="5 10" id="KW-0812">Transmembrane</keyword>
<dbReference type="GO" id="GO:0004168">
    <property type="term" value="F:dolichol kinase activity"/>
    <property type="evidence" value="ECO:0007669"/>
    <property type="project" value="UniProtKB-EC"/>
</dbReference>
<evidence type="ECO:0000256" key="2">
    <source>
        <dbReference type="ARBA" id="ARBA00010794"/>
    </source>
</evidence>
<keyword evidence="6" id="KW-0418">Kinase</keyword>
<evidence type="ECO:0000256" key="10">
    <source>
        <dbReference type="SAM" id="Phobius"/>
    </source>
</evidence>
<feature type="transmembrane region" description="Helical" evidence="10">
    <location>
        <begin position="342"/>
        <end position="366"/>
    </location>
</feature>
<evidence type="ECO:0000256" key="6">
    <source>
        <dbReference type="ARBA" id="ARBA00022777"/>
    </source>
</evidence>
<keyword evidence="4" id="KW-0808">Transferase</keyword>
<dbReference type="PANTHER" id="PTHR13205">
    <property type="entry name" value="TRANSMEMBRANE PROTEIN 15-RELATED"/>
    <property type="match status" value="1"/>
</dbReference>
<keyword evidence="9 10" id="KW-0472">Membrane</keyword>
<gene>
    <name evidence="11" type="ORF">PSAL00342_LOCUS2442</name>
</gene>
<feature type="transmembrane region" description="Helical" evidence="10">
    <location>
        <begin position="386"/>
        <end position="409"/>
    </location>
</feature>
<dbReference type="EMBL" id="HBIS01002742">
    <property type="protein sequence ID" value="CAE0608623.1"/>
    <property type="molecule type" value="Transcribed_RNA"/>
</dbReference>
<sequence length="491" mass="53893">MEWTVFATATALRIAFRSSCATEEGGMDGRMDGKVTKELGRGLVQTSMGWTCRTNQRHLWCGAAWMLLSAAARVETVQVVRMAVEILLMRLGEELELVGPGEAVLFGIGTMSLLKATAKWTVTTGRLGCIPYATQLLEKVGVRLLEQPSVSFLPPEAILWHTTVVLLCGLGIFLLLGLWTSKGNQKQSHQGRSFAVFLLNCWIFTSLAWWRVVGVEEAQALVRNVVGHVMETRARILCCTVWLLQLLVLVPVTFLLAYTCGDGLEGQSKEHMVSCWRKAWHVLLMCMIVPFVANGDTLFVGLALAYVVLAFVVLNLLIVVSRGGRIVFLDIAAPFLDSRDQGNIIASHISLVASFGIPIWILNMFSFLKDDSCLMLNKTRLPHLKLFSHSGMITVGVGDTLAAFVGCFVGKTHLFHKKKTLEGSLAAVVGMAVYAIVLNRLTDILDSASAFCAAICVAVVELVSIERDNTILPVVFMACYWLFHAIMQAVI</sequence>
<comment type="subcellular location">
    <subcellularLocation>
        <location evidence="1">Endoplasmic reticulum membrane</location>
        <topology evidence="1">Multi-pass membrane protein</topology>
    </subcellularLocation>
</comment>
<keyword evidence="7" id="KW-0256">Endoplasmic reticulum</keyword>
<proteinExistence type="inferred from homology"/>
<accession>A0A7S3UB06</accession>
<keyword evidence="8 10" id="KW-1133">Transmembrane helix</keyword>
<reference evidence="11" key="1">
    <citation type="submission" date="2021-01" db="EMBL/GenBank/DDBJ databases">
        <authorList>
            <person name="Corre E."/>
            <person name="Pelletier E."/>
            <person name="Niang G."/>
            <person name="Scheremetjew M."/>
            <person name="Finn R."/>
            <person name="Kale V."/>
            <person name="Holt S."/>
            <person name="Cochrane G."/>
            <person name="Meng A."/>
            <person name="Brown T."/>
            <person name="Cohen L."/>
        </authorList>
    </citation>
    <scope>NUCLEOTIDE SEQUENCE</scope>
    <source>
        <strain evidence="11">CCMP1897</strain>
    </source>
</reference>
<evidence type="ECO:0000256" key="9">
    <source>
        <dbReference type="ARBA" id="ARBA00023136"/>
    </source>
</evidence>
<feature type="transmembrane region" description="Helical" evidence="10">
    <location>
        <begin position="233"/>
        <end position="258"/>
    </location>
</feature>
<dbReference type="InterPro" id="IPR032974">
    <property type="entry name" value="Polypren_kinase"/>
</dbReference>
<feature type="transmembrane region" description="Helical" evidence="10">
    <location>
        <begin position="158"/>
        <end position="181"/>
    </location>
</feature>
<dbReference type="AlphaFoldDB" id="A0A7S3UB06"/>
<evidence type="ECO:0000256" key="3">
    <source>
        <dbReference type="ARBA" id="ARBA00012132"/>
    </source>
</evidence>
<feature type="transmembrane region" description="Helical" evidence="10">
    <location>
        <begin position="301"/>
        <end position="321"/>
    </location>
</feature>
<dbReference type="GO" id="GO:0043048">
    <property type="term" value="P:dolichyl monophosphate biosynthetic process"/>
    <property type="evidence" value="ECO:0007669"/>
    <property type="project" value="TreeGrafter"/>
</dbReference>
<dbReference type="GO" id="GO:0005789">
    <property type="term" value="C:endoplasmic reticulum membrane"/>
    <property type="evidence" value="ECO:0007669"/>
    <property type="project" value="UniProtKB-SubCell"/>
</dbReference>
<evidence type="ECO:0000256" key="8">
    <source>
        <dbReference type="ARBA" id="ARBA00022989"/>
    </source>
</evidence>
<protein>
    <recommendedName>
        <fullName evidence="3">dolichol kinase</fullName>
        <ecNumber evidence="3">2.7.1.108</ecNumber>
    </recommendedName>
</protein>
<evidence type="ECO:0000256" key="5">
    <source>
        <dbReference type="ARBA" id="ARBA00022692"/>
    </source>
</evidence>
<feature type="transmembrane region" description="Helical" evidence="10">
    <location>
        <begin position="444"/>
        <end position="463"/>
    </location>
</feature>
<feature type="transmembrane region" description="Helical" evidence="10">
    <location>
        <begin position="470"/>
        <end position="490"/>
    </location>
</feature>
<evidence type="ECO:0000256" key="7">
    <source>
        <dbReference type="ARBA" id="ARBA00022824"/>
    </source>
</evidence>
<name>A0A7S3UB06_9CHLO</name>
<dbReference type="EC" id="2.7.1.108" evidence="3"/>
<dbReference type="PANTHER" id="PTHR13205:SF15">
    <property type="entry name" value="DOLICHOL KINASE"/>
    <property type="match status" value="1"/>
</dbReference>
<feature type="transmembrane region" description="Helical" evidence="10">
    <location>
        <begin position="193"/>
        <end position="213"/>
    </location>
</feature>
<evidence type="ECO:0000256" key="1">
    <source>
        <dbReference type="ARBA" id="ARBA00004477"/>
    </source>
</evidence>
<evidence type="ECO:0000256" key="4">
    <source>
        <dbReference type="ARBA" id="ARBA00022679"/>
    </source>
</evidence>
<comment type="similarity">
    <text evidence="2">Belongs to the polyprenol kinase family.</text>
</comment>